<dbReference type="RefSeq" id="WP_130413704.1">
    <property type="nucleotide sequence ID" value="NZ_SGWX01000001.1"/>
</dbReference>
<accession>A0A4Q7M3X0</accession>
<name>A0A4Q7M3X0_9MICO</name>
<proteinExistence type="predicted"/>
<comment type="caution">
    <text evidence="1">The sequence shown here is derived from an EMBL/GenBank/DDBJ whole genome shotgun (WGS) entry which is preliminary data.</text>
</comment>
<gene>
    <name evidence="1" type="ORF">EV386_1489</name>
</gene>
<protein>
    <submittedName>
        <fullName evidence="1">Uncharacterized protein</fullName>
    </submittedName>
</protein>
<evidence type="ECO:0000313" key="2">
    <source>
        <dbReference type="Proteomes" id="UP000293852"/>
    </source>
</evidence>
<keyword evidence="2" id="KW-1185">Reference proteome</keyword>
<dbReference type="EMBL" id="SGWX01000001">
    <property type="protein sequence ID" value="RZS61198.1"/>
    <property type="molecule type" value="Genomic_DNA"/>
</dbReference>
<dbReference type="AlphaFoldDB" id="A0A4Q7M3X0"/>
<evidence type="ECO:0000313" key="1">
    <source>
        <dbReference type="EMBL" id="RZS61198.1"/>
    </source>
</evidence>
<reference evidence="1 2" key="1">
    <citation type="submission" date="2019-02" db="EMBL/GenBank/DDBJ databases">
        <title>Sequencing the genomes of 1000 actinobacteria strains.</title>
        <authorList>
            <person name="Klenk H.-P."/>
        </authorList>
    </citation>
    <scope>NUCLEOTIDE SEQUENCE [LARGE SCALE GENOMIC DNA]</scope>
    <source>
        <strain evidence="1 2">DSM 16932</strain>
    </source>
</reference>
<organism evidence="1 2">
    <name type="scientific">Xylanimonas ulmi</name>
    <dbReference type="NCBI Taxonomy" id="228973"/>
    <lineage>
        <taxon>Bacteria</taxon>
        <taxon>Bacillati</taxon>
        <taxon>Actinomycetota</taxon>
        <taxon>Actinomycetes</taxon>
        <taxon>Micrococcales</taxon>
        <taxon>Promicromonosporaceae</taxon>
        <taxon>Xylanimonas</taxon>
    </lineage>
</organism>
<dbReference type="Proteomes" id="UP000293852">
    <property type="component" value="Unassembled WGS sequence"/>
</dbReference>
<sequence>MTTTTPDLLLDLTTSTATVTVTEPAPEPFDVVYAFTDSTERPLASWAHLLTVLAQVGQDRAHGYLFVRERRGPRSAQCIGSACEDRLVVEVRTGGDGYDAVVRPAETSSPLVTATCAVDSIIRQEGRFTSLRSYVLTAPSTYLLTVLDAARAIQYWLERGTAPTGLSITPDTLP</sequence>